<gene>
    <name evidence="3" type="ORF">DMP07_04655</name>
</gene>
<proteinExistence type="predicted"/>
<name>A0A3N0AGL5_9ACTN</name>
<evidence type="ECO:0000313" key="3">
    <source>
        <dbReference type="EMBL" id="RNL20871.1"/>
    </source>
</evidence>
<organism evidence="3 4">
    <name type="scientific">Slackia faecicanis</name>
    <dbReference type="NCBI Taxonomy" id="255723"/>
    <lineage>
        <taxon>Bacteria</taxon>
        <taxon>Bacillati</taxon>
        <taxon>Actinomycetota</taxon>
        <taxon>Coriobacteriia</taxon>
        <taxon>Eggerthellales</taxon>
        <taxon>Eggerthellaceae</taxon>
        <taxon>Slackia</taxon>
    </lineage>
</organism>
<feature type="region of interest" description="Disordered" evidence="1">
    <location>
        <begin position="24"/>
        <end position="49"/>
    </location>
</feature>
<comment type="caution">
    <text evidence="3">The sequence shown here is derived from an EMBL/GenBank/DDBJ whole genome shotgun (WGS) entry which is preliminary data.</text>
</comment>
<dbReference type="RefSeq" id="WP_123197970.1">
    <property type="nucleotide sequence ID" value="NZ_QICB01000002.1"/>
</dbReference>
<dbReference type="AlphaFoldDB" id="A0A3N0AGL5"/>
<dbReference type="EMBL" id="QICB01000002">
    <property type="protein sequence ID" value="RNL20871.1"/>
    <property type="molecule type" value="Genomic_DNA"/>
</dbReference>
<evidence type="ECO:0000313" key="4">
    <source>
        <dbReference type="Proteomes" id="UP000267368"/>
    </source>
</evidence>
<keyword evidence="2" id="KW-0472">Membrane</keyword>
<evidence type="ECO:0000256" key="2">
    <source>
        <dbReference type="SAM" id="Phobius"/>
    </source>
</evidence>
<protein>
    <submittedName>
        <fullName evidence="3">Uncharacterized protein</fullName>
    </submittedName>
</protein>
<accession>A0A3N0AGL5</accession>
<keyword evidence="2" id="KW-1133">Transmembrane helix</keyword>
<sequence length="112" mass="11484">MKATNSPVSEAYVIERDGSKTAVPIGFADEKPRGRRANPSAGPYGAQTASGPGFAGRACYSNGQAAAMPRRGLHLGRRALGVLFVLIGLPMLILPGPGLALVGLGLLMIAMP</sequence>
<feature type="transmembrane region" description="Helical" evidence="2">
    <location>
        <begin position="80"/>
        <end position="110"/>
    </location>
</feature>
<keyword evidence="2" id="KW-0812">Transmembrane</keyword>
<keyword evidence="4" id="KW-1185">Reference proteome</keyword>
<reference evidence="4" key="1">
    <citation type="submission" date="2018-05" db="EMBL/GenBank/DDBJ databases">
        <title>Genome Sequencing of selected type strains of the family Eggerthellaceae.</title>
        <authorList>
            <person name="Danylec N."/>
            <person name="Stoll D.A."/>
            <person name="Doetsch A."/>
            <person name="Huch M."/>
        </authorList>
    </citation>
    <scope>NUCLEOTIDE SEQUENCE [LARGE SCALE GENOMIC DNA]</scope>
    <source>
        <strain evidence="4">DSM 17537</strain>
    </source>
</reference>
<evidence type="ECO:0000256" key="1">
    <source>
        <dbReference type="SAM" id="MobiDB-lite"/>
    </source>
</evidence>
<dbReference type="Proteomes" id="UP000267368">
    <property type="component" value="Unassembled WGS sequence"/>
</dbReference>